<dbReference type="Proteomes" id="UP001419268">
    <property type="component" value="Unassembled WGS sequence"/>
</dbReference>
<dbReference type="AlphaFoldDB" id="A0AAP0P0Z0"/>
<proteinExistence type="predicted"/>
<evidence type="ECO:0000256" key="1">
    <source>
        <dbReference type="SAM" id="Phobius"/>
    </source>
</evidence>
<keyword evidence="3" id="KW-1185">Reference proteome</keyword>
<organism evidence="2 3">
    <name type="scientific">Stephania cephalantha</name>
    <dbReference type="NCBI Taxonomy" id="152367"/>
    <lineage>
        <taxon>Eukaryota</taxon>
        <taxon>Viridiplantae</taxon>
        <taxon>Streptophyta</taxon>
        <taxon>Embryophyta</taxon>
        <taxon>Tracheophyta</taxon>
        <taxon>Spermatophyta</taxon>
        <taxon>Magnoliopsida</taxon>
        <taxon>Ranunculales</taxon>
        <taxon>Menispermaceae</taxon>
        <taxon>Menispermoideae</taxon>
        <taxon>Cissampelideae</taxon>
        <taxon>Stephania</taxon>
    </lineage>
</organism>
<keyword evidence="1" id="KW-0472">Membrane</keyword>
<reference evidence="2 3" key="1">
    <citation type="submission" date="2024-01" db="EMBL/GenBank/DDBJ databases">
        <title>Genome assemblies of Stephania.</title>
        <authorList>
            <person name="Yang L."/>
        </authorList>
    </citation>
    <scope>NUCLEOTIDE SEQUENCE [LARGE SCALE GENOMIC DNA]</scope>
    <source>
        <strain evidence="2">JXDWG</strain>
        <tissue evidence="2">Leaf</tissue>
    </source>
</reference>
<sequence>MVLEQRIVENGKASVANTSLVDMQHTIMRLAAQCNEKDFELEIMYSNLSPHGPLKLYKFIAMLTVVMIVLSQLPSFHYLRYINLASVLLTLGYTSLVVGSCIHADVLGRLVRIGELVDQEVKGKQKMVKKLVLRIQMNREQLSKEVQLIRGENENFNMKAETMTIEEVKRQRSKATVALSKDLNHFIVMSFGDLVEDGIEQKEIEVSRRDSLVGLHCLLLDTSVFRKR</sequence>
<gene>
    <name evidence="2" type="ORF">Scep_014960</name>
</gene>
<protein>
    <submittedName>
        <fullName evidence="2">Uncharacterized protein</fullName>
    </submittedName>
</protein>
<evidence type="ECO:0000313" key="2">
    <source>
        <dbReference type="EMBL" id="KAK9126114.1"/>
    </source>
</evidence>
<feature type="transmembrane region" description="Helical" evidence="1">
    <location>
        <begin position="56"/>
        <end position="75"/>
    </location>
</feature>
<feature type="transmembrane region" description="Helical" evidence="1">
    <location>
        <begin position="81"/>
        <end position="102"/>
    </location>
</feature>
<evidence type="ECO:0000313" key="3">
    <source>
        <dbReference type="Proteomes" id="UP001419268"/>
    </source>
</evidence>
<accession>A0AAP0P0Z0</accession>
<name>A0AAP0P0Z0_9MAGN</name>
<dbReference type="EMBL" id="JBBNAG010000006">
    <property type="protein sequence ID" value="KAK9126114.1"/>
    <property type="molecule type" value="Genomic_DNA"/>
</dbReference>
<comment type="caution">
    <text evidence="2">The sequence shown here is derived from an EMBL/GenBank/DDBJ whole genome shotgun (WGS) entry which is preliminary data.</text>
</comment>
<keyword evidence="1" id="KW-1133">Transmembrane helix</keyword>
<keyword evidence="1" id="KW-0812">Transmembrane</keyword>